<sequence>MKNVSGQEYQTPRQAADELDISPQTLRAYSGLVEKTTGRADYFHRDQNNGRLYSAQNIADLARVNQIKKEHSKTLKDAISEVFEQQIIKSAEPAESSAATVPATTAATSATPQISSDSLAPILYTLKQLTDQNAEVVTQIHQLKTQLDETNHNYEHLLKAIEVRNAASTTAASQSVATSSAAVAPSAASATSTASQAPKPASASSLSMASSSAITAPKKSFWAKFFGRD</sequence>
<dbReference type="RefSeq" id="WP_010011422.1">
    <property type="nucleotide sequence ID" value="NZ_AZCN01000008.1"/>
</dbReference>
<reference evidence="3 4" key="1">
    <citation type="journal article" date="2015" name="Genome Announc.">
        <title>Expanding the biotechnology potential of lactobacilli through comparative genomics of 213 strains and associated genera.</title>
        <authorList>
            <person name="Sun Z."/>
            <person name="Harris H.M."/>
            <person name="McCann A."/>
            <person name="Guo C."/>
            <person name="Argimon S."/>
            <person name="Zhang W."/>
            <person name="Yang X."/>
            <person name="Jeffery I.B."/>
            <person name="Cooney J.C."/>
            <person name="Kagawa T.F."/>
            <person name="Liu W."/>
            <person name="Song Y."/>
            <person name="Salvetti E."/>
            <person name="Wrobel A."/>
            <person name="Rasinkangas P."/>
            <person name="Parkhill J."/>
            <person name="Rea M.C."/>
            <person name="O'Sullivan O."/>
            <person name="Ritari J."/>
            <person name="Douillard F.P."/>
            <person name="Paul Ross R."/>
            <person name="Yang R."/>
            <person name="Briner A.E."/>
            <person name="Felis G.E."/>
            <person name="de Vos W.M."/>
            <person name="Barrangou R."/>
            <person name="Klaenhammer T.R."/>
            <person name="Caufield P.W."/>
            <person name="Cui Y."/>
            <person name="Zhang H."/>
            <person name="O'Toole P.W."/>
        </authorList>
    </citation>
    <scope>NUCLEOTIDE SEQUENCE [LARGE SCALE GENOMIC DNA]</scope>
    <source>
        <strain evidence="3 4">DSM 20001</strain>
    </source>
</reference>
<feature type="coiled-coil region" evidence="1">
    <location>
        <begin position="126"/>
        <end position="160"/>
    </location>
</feature>
<dbReference type="EMBL" id="AZCN01000008">
    <property type="protein sequence ID" value="KRK18789.1"/>
    <property type="molecule type" value="Genomic_DNA"/>
</dbReference>
<evidence type="ECO:0000313" key="4">
    <source>
        <dbReference type="Proteomes" id="UP000051181"/>
    </source>
</evidence>
<dbReference type="PATRIC" id="fig|913848.6.peg.2394"/>
<dbReference type="Gene3D" id="1.10.1660.10">
    <property type="match status" value="1"/>
</dbReference>
<evidence type="ECO:0000256" key="1">
    <source>
        <dbReference type="SAM" id="Coils"/>
    </source>
</evidence>
<dbReference type="InterPro" id="IPR009061">
    <property type="entry name" value="DNA-bd_dom_put_sf"/>
</dbReference>
<dbReference type="AlphaFoldDB" id="A0A0R1FAV9"/>
<name>A0A0R1FAV9_9LACO</name>
<gene>
    <name evidence="3" type="ORF">FD22_GL002344</name>
</gene>
<organism evidence="3 4">
    <name type="scientific">Loigolactobacillus coryniformis subsp. coryniformis KCTC 3167 = DSM 20001</name>
    <dbReference type="NCBI Taxonomy" id="913848"/>
    <lineage>
        <taxon>Bacteria</taxon>
        <taxon>Bacillati</taxon>
        <taxon>Bacillota</taxon>
        <taxon>Bacilli</taxon>
        <taxon>Lactobacillales</taxon>
        <taxon>Lactobacillaceae</taxon>
        <taxon>Loigolactobacillus</taxon>
    </lineage>
</organism>
<feature type="compositionally biased region" description="Polar residues" evidence="2">
    <location>
        <begin position="1"/>
        <end position="13"/>
    </location>
</feature>
<feature type="region of interest" description="Disordered" evidence="2">
    <location>
        <begin position="1"/>
        <end position="22"/>
    </location>
</feature>
<evidence type="ECO:0008006" key="5">
    <source>
        <dbReference type="Google" id="ProtNLM"/>
    </source>
</evidence>
<dbReference type="Proteomes" id="UP000051181">
    <property type="component" value="Unassembled WGS sequence"/>
</dbReference>
<keyword evidence="1" id="KW-0175">Coiled coil</keyword>
<evidence type="ECO:0000313" key="3">
    <source>
        <dbReference type="EMBL" id="KRK18789.1"/>
    </source>
</evidence>
<proteinExistence type="predicted"/>
<accession>A0A0R1FAV9</accession>
<evidence type="ECO:0000256" key="2">
    <source>
        <dbReference type="SAM" id="MobiDB-lite"/>
    </source>
</evidence>
<dbReference type="GeneID" id="65915938"/>
<dbReference type="SUPFAM" id="SSF46955">
    <property type="entry name" value="Putative DNA-binding domain"/>
    <property type="match status" value="1"/>
</dbReference>
<feature type="region of interest" description="Disordered" evidence="2">
    <location>
        <begin position="189"/>
        <end position="215"/>
    </location>
</feature>
<comment type="caution">
    <text evidence="3">The sequence shown here is derived from an EMBL/GenBank/DDBJ whole genome shotgun (WGS) entry which is preliminary data.</text>
</comment>
<dbReference type="eggNOG" id="ENOG5033CQY">
    <property type="taxonomic scope" value="Bacteria"/>
</dbReference>
<protein>
    <recommendedName>
        <fullName evidence="5">HTH merR-type domain-containing protein</fullName>
    </recommendedName>
</protein>